<organism evidence="1">
    <name type="scientific">Anguilla anguilla</name>
    <name type="common">European freshwater eel</name>
    <name type="synonym">Muraena anguilla</name>
    <dbReference type="NCBI Taxonomy" id="7936"/>
    <lineage>
        <taxon>Eukaryota</taxon>
        <taxon>Metazoa</taxon>
        <taxon>Chordata</taxon>
        <taxon>Craniata</taxon>
        <taxon>Vertebrata</taxon>
        <taxon>Euteleostomi</taxon>
        <taxon>Actinopterygii</taxon>
        <taxon>Neopterygii</taxon>
        <taxon>Teleostei</taxon>
        <taxon>Anguilliformes</taxon>
        <taxon>Anguillidae</taxon>
        <taxon>Anguilla</taxon>
    </lineage>
</organism>
<proteinExistence type="predicted"/>
<sequence>MNQKKKQFKKITKIHLLQERHSAHSLRTDYLIFN</sequence>
<dbReference type="AlphaFoldDB" id="A0A0E9RPC5"/>
<accession>A0A0E9RPC5</accession>
<protein>
    <submittedName>
        <fullName evidence="1">Uncharacterized protein</fullName>
    </submittedName>
</protein>
<evidence type="ECO:0000313" key="1">
    <source>
        <dbReference type="EMBL" id="JAH30944.1"/>
    </source>
</evidence>
<name>A0A0E9RPC5_ANGAN</name>
<reference evidence="1" key="2">
    <citation type="journal article" date="2015" name="Fish Shellfish Immunol.">
        <title>Early steps in the European eel (Anguilla anguilla)-Vibrio vulnificus interaction in the gills: Role of the RtxA13 toxin.</title>
        <authorList>
            <person name="Callol A."/>
            <person name="Pajuelo D."/>
            <person name="Ebbesson L."/>
            <person name="Teles M."/>
            <person name="MacKenzie S."/>
            <person name="Amaro C."/>
        </authorList>
    </citation>
    <scope>NUCLEOTIDE SEQUENCE</scope>
</reference>
<reference evidence="1" key="1">
    <citation type="submission" date="2014-11" db="EMBL/GenBank/DDBJ databases">
        <authorList>
            <person name="Amaro Gonzalez C."/>
        </authorList>
    </citation>
    <scope>NUCLEOTIDE SEQUENCE</scope>
</reference>
<dbReference type="EMBL" id="GBXM01077633">
    <property type="protein sequence ID" value="JAH30944.1"/>
    <property type="molecule type" value="Transcribed_RNA"/>
</dbReference>